<evidence type="ECO:0000256" key="2">
    <source>
        <dbReference type="ARBA" id="ARBA00022630"/>
    </source>
</evidence>
<dbReference type="EMBL" id="FXAN01000010">
    <property type="protein sequence ID" value="SMF98114.1"/>
    <property type="molecule type" value="Genomic_DNA"/>
</dbReference>
<organism evidence="6 7">
    <name type="scientific">Burkholderia singularis</name>
    <dbReference type="NCBI Taxonomy" id="1503053"/>
    <lineage>
        <taxon>Bacteria</taxon>
        <taxon>Pseudomonadati</taxon>
        <taxon>Pseudomonadota</taxon>
        <taxon>Betaproteobacteria</taxon>
        <taxon>Burkholderiales</taxon>
        <taxon>Burkholderiaceae</taxon>
        <taxon>Burkholderia</taxon>
        <taxon>pseudomallei group</taxon>
    </lineage>
</organism>
<evidence type="ECO:0000313" key="7">
    <source>
        <dbReference type="Proteomes" id="UP000198460"/>
    </source>
</evidence>
<name>A0A238GYQ9_9BURK</name>
<keyword evidence="2" id="KW-0285">Flavoprotein</keyword>
<dbReference type="Pfam" id="PF01070">
    <property type="entry name" value="FMN_dh"/>
    <property type="match status" value="1"/>
</dbReference>
<dbReference type="PANTHER" id="PTHR10578:SF107">
    <property type="entry name" value="2-HYDROXYACID OXIDASE 1"/>
    <property type="match status" value="1"/>
</dbReference>
<dbReference type="SUPFAM" id="SSF51412">
    <property type="entry name" value="Inosine monophosphate dehydrogenase (IMPDH)"/>
    <property type="match status" value="1"/>
</dbReference>
<comment type="cofactor">
    <cofactor evidence="1">
        <name>FMN</name>
        <dbReference type="ChEBI" id="CHEBI:58210"/>
    </cofactor>
</comment>
<keyword evidence="3" id="KW-0288">FMN</keyword>
<evidence type="ECO:0000313" key="6">
    <source>
        <dbReference type="EMBL" id="SMF98114.1"/>
    </source>
</evidence>
<dbReference type="InterPro" id="IPR000262">
    <property type="entry name" value="FMN-dep_DH"/>
</dbReference>
<dbReference type="PANTHER" id="PTHR10578">
    <property type="entry name" value="S -2-HYDROXY-ACID OXIDASE-RELATED"/>
    <property type="match status" value="1"/>
</dbReference>
<dbReference type="GO" id="GO:0004460">
    <property type="term" value="F:L-lactate dehydrogenase (cytochrome) activity"/>
    <property type="evidence" value="ECO:0007669"/>
    <property type="project" value="UniProtKB-EC"/>
</dbReference>
<dbReference type="EC" id="1.1.2.3" evidence="6"/>
<dbReference type="AlphaFoldDB" id="A0A238GYQ9"/>
<keyword evidence="4" id="KW-0812">Transmembrane</keyword>
<evidence type="ECO:0000259" key="5">
    <source>
        <dbReference type="Pfam" id="PF01070"/>
    </source>
</evidence>
<keyword evidence="6" id="KW-0560">Oxidoreductase</keyword>
<sequence length="59" mass="6078">MIDGEVRRGADAFKAIALGASMVFMGGPFTYAVAVGGEVGVTHAIRLMSHATVRAVAGW</sequence>
<dbReference type="Gene3D" id="3.20.20.70">
    <property type="entry name" value="Aldolase class I"/>
    <property type="match status" value="1"/>
</dbReference>
<dbReference type="Proteomes" id="UP000198460">
    <property type="component" value="Unassembled WGS sequence"/>
</dbReference>
<reference evidence="6 7" key="1">
    <citation type="submission" date="2017-04" db="EMBL/GenBank/DDBJ databases">
        <authorList>
            <person name="Afonso C.L."/>
            <person name="Miller P.J."/>
            <person name="Scott M.A."/>
            <person name="Spackman E."/>
            <person name="Goraichik I."/>
            <person name="Dimitrov K.M."/>
            <person name="Suarez D.L."/>
            <person name="Swayne D.E."/>
        </authorList>
    </citation>
    <scope>NUCLEOTIDE SEQUENCE [LARGE SCALE GENOMIC DNA]</scope>
    <source>
        <strain evidence="6">LMG 28154</strain>
    </source>
</reference>
<protein>
    <submittedName>
        <fullName evidence="6">L-lactate dehydrogenase</fullName>
        <ecNumber evidence="6">1.1.2.3</ecNumber>
    </submittedName>
</protein>
<proteinExistence type="predicted"/>
<accession>A0A238GYQ9</accession>
<evidence type="ECO:0000256" key="3">
    <source>
        <dbReference type="ARBA" id="ARBA00022643"/>
    </source>
</evidence>
<keyword evidence="4" id="KW-0472">Membrane</keyword>
<gene>
    <name evidence="6" type="ORF">BSIN_5412</name>
</gene>
<evidence type="ECO:0000256" key="1">
    <source>
        <dbReference type="ARBA" id="ARBA00001917"/>
    </source>
</evidence>
<evidence type="ECO:0000256" key="4">
    <source>
        <dbReference type="SAM" id="Phobius"/>
    </source>
</evidence>
<dbReference type="InterPro" id="IPR013785">
    <property type="entry name" value="Aldolase_TIM"/>
</dbReference>
<feature type="transmembrane region" description="Helical" evidence="4">
    <location>
        <begin position="12"/>
        <end position="34"/>
    </location>
</feature>
<feature type="domain" description="FMN-dependent dehydrogenase" evidence="5">
    <location>
        <begin position="1"/>
        <end position="55"/>
    </location>
</feature>
<keyword evidence="4" id="KW-1133">Transmembrane helix</keyword>